<dbReference type="Proteomes" id="UP000234681">
    <property type="component" value="Chromosome 16"/>
</dbReference>
<gene>
    <name evidence="1" type="ORF">rCG_42970</name>
</gene>
<dbReference type="AlphaFoldDB" id="A6IVQ6"/>
<dbReference type="EMBL" id="CH473970">
    <property type="protein sequence ID" value="EDM09166.1"/>
    <property type="molecule type" value="Genomic_DNA"/>
</dbReference>
<protein>
    <submittedName>
        <fullName evidence="1">RCG42970</fullName>
    </submittedName>
</protein>
<evidence type="ECO:0000313" key="2">
    <source>
        <dbReference type="Proteomes" id="UP000234681"/>
    </source>
</evidence>
<accession>A6IVQ6</accession>
<reference evidence="1 2" key="1">
    <citation type="submission" date="2005-09" db="EMBL/GenBank/DDBJ databases">
        <authorList>
            <person name="Mural R.J."/>
            <person name="Li P.W."/>
            <person name="Adams M.D."/>
            <person name="Amanatides P.G."/>
            <person name="Baden-Tillson H."/>
            <person name="Barnstead M."/>
            <person name="Chin S.H."/>
            <person name="Dew I."/>
            <person name="Evans C.A."/>
            <person name="Ferriera S."/>
            <person name="Flanigan M."/>
            <person name="Fosler C."/>
            <person name="Glodek A."/>
            <person name="Gu Z."/>
            <person name="Holt R.A."/>
            <person name="Jennings D."/>
            <person name="Kraft C.L."/>
            <person name="Lu F."/>
            <person name="Nguyen T."/>
            <person name="Nusskern D.R."/>
            <person name="Pfannkoch C.M."/>
            <person name="Sitter C."/>
            <person name="Sutton G.G."/>
            <person name="Venter J.C."/>
            <person name="Wang Z."/>
            <person name="Woodage T."/>
            <person name="Zheng X.H."/>
            <person name="Zhong F."/>
        </authorList>
    </citation>
    <scope>NUCLEOTIDE SEQUENCE [LARGE SCALE GENOMIC DNA]</scope>
    <source>
        <strain>BN</strain>
        <strain evidence="2">Sprague-Dawley</strain>
    </source>
</reference>
<proteinExistence type="predicted"/>
<name>A6IVQ6_RAT</name>
<sequence length="60" mass="7056">MLCRCDWESLRGEKPCCIHTGLLGVHFLRALSRQYPLRYYGHRNETLTNSITQTDRAFRA</sequence>
<organism evidence="1 2">
    <name type="scientific">Rattus norvegicus</name>
    <name type="common">Rat</name>
    <dbReference type="NCBI Taxonomy" id="10116"/>
    <lineage>
        <taxon>Eukaryota</taxon>
        <taxon>Metazoa</taxon>
        <taxon>Chordata</taxon>
        <taxon>Craniata</taxon>
        <taxon>Vertebrata</taxon>
        <taxon>Euteleostomi</taxon>
        <taxon>Mammalia</taxon>
        <taxon>Eutheria</taxon>
        <taxon>Euarchontoglires</taxon>
        <taxon>Glires</taxon>
        <taxon>Rodentia</taxon>
        <taxon>Myomorpha</taxon>
        <taxon>Muroidea</taxon>
        <taxon>Muridae</taxon>
        <taxon>Murinae</taxon>
        <taxon>Rattus</taxon>
    </lineage>
</organism>
<evidence type="ECO:0000313" key="1">
    <source>
        <dbReference type="EMBL" id="EDM09166.1"/>
    </source>
</evidence>